<name>F2JNU9_CELLD</name>
<reference evidence="1 2" key="1">
    <citation type="journal article" date="2011" name="J. Bacteriol.">
        <title>Complete genome sequence of the cellulose-degrading bacterium Cellulosilyticum lentocellum.</title>
        <authorList>
            <consortium name="US DOE Joint Genome Institute"/>
            <person name="Miller D.A."/>
            <person name="Suen G."/>
            <person name="Bruce D."/>
            <person name="Copeland A."/>
            <person name="Cheng J.F."/>
            <person name="Detter C."/>
            <person name="Goodwin L.A."/>
            <person name="Han C.S."/>
            <person name="Hauser L.J."/>
            <person name="Land M.L."/>
            <person name="Lapidus A."/>
            <person name="Lucas S."/>
            <person name="Meincke L."/>
            <person name="Pitluck S."/>
            <person name="Tapia R."/>
            <person name="Teshima H."/>
            <person name="Woyke T."/>
            <person name="Fox B.G."/>
            <person name="Angert E.R."/>
            <person name="Currie C.R."/>
        </authorList>
    </citation>
    <scope>NUCLEOTIDE SEQUENCE [LARGE SCALE GENOMIC DNA]</scope>
    <source>
        <strain evidence="2">ATCC 49066 / DSM 5427 / NCIMB 11756 / RHM5</strain>
    </source>
</reference>
<gene>
    <name evidence="1" type="ordered locus">Clole_0714</name>
</gene>
<dbReference type="HOGENOM" id="CLU_438493_0_0_9"/>
<organism evidence="1 2">
    <name type="scientific">Cellulosilyticum lentocellum (strain ATCC 49066 / DSM 5427 / NCIMB 11756 / RHM5)</name>
    <name type="common">Clostridium lentocellum</name>
    <dbReference type="NCBI Taxonomy" id="642492"/>
    <lineage>
        <taxon>Bacteria</taxon>
        <taxon>Bacillati</taxon>
        <taxon>Bacillota</taxon>
        <taxon>Clostridia</taxon>
        <taxon>Lachnospirales</taxon>
        <taxon>Cellulosilyticaceae</taxon>
        <taxon>Cellulosilyticum</taxon>
    </lineage>
</organism>
<evidence type="ECO:0000313" key="2">
    <source>
        <dbReference type="Proteomes" id="UP000008467"/>
    </source>
</evidence>
<dbReference type="eggNOG" id="ENOG502Z85H">
    <property type="taxonomic scope" value="Bacteria"/>
</dbReference>
<evidence type="ECO:0008006" key="3">
    <source>
        <dbReference type="Google" id="ProtNLM"/>
    </source>
</evidence>
<dbReference type="Proteomes" id="UP000008467">
    <property type="component" value="Chromosome"/>
</dbReference>
<dbReference type="STRING" id="642492.Clole_0714"/>
<protein>
    <recommendedName>
        <fullName evidence="3">DUF4914 domain-containing protein</fullName>
    </recommendedName>
</protein>
<dbReference type="KEGG" id="cle:Clole_0714"/>
<proteinExistence type="predicted"/>
<dbReference type="SUPFAM" id="SSF53795">
    <property type="entry name" value="PEP carboxykinase-like"/>
    <property type="match status" value="1"/>
</dbReference>
<keyword evidence="2" id="KW-1185">Reference proteome</keyword>
<accession>F2JNU9</accession>
<evidence type="ECO:0000313" key="1">
    <source>
        <dbReference type="EMBL" id="ADZ82447.1"/>
    </source>
</evidence>
<dbReference type="InterPro" id="IPR032583">
    <property type="entry name" value="DUF4914"/>
</dbReference>
<dbReference type="RefSeq" id="WP_013655748.1">
    <property type="nucleotide sequence ID" value="NC_015275.1"/>
</dbReference>
<dbReference type="Pfam" id="PF16260">
    <property type="entry name" value="DUF4914"/>
    <property type="match status" value="1"/>
</dbReference>
<sequence>MKTWEKMNLPQEVENLLNEKDNIIVPSSREQLLELSLGEKYQKTFQVAYNVKGKGPVVEADVVRCKNGISVNYKDMYMRRRDPNSMVIGDHKPTDKRRYKDEFGMDFEGVREETFEWLKEQDLIVMPFLAGGSKMGYEALMIGPRNAAFFATALSDLQAFIPAEEIRDGFTPRAIVYVAPPFRHTHFDGKQVVVHNRLDNLHEVFAYNLYPGPSAKKGVYSVLLDIGEREGWVTLHASTVKVITPYENVLTIMHEGASGGGKSEMAEQMHKDAEGRVRLATNMVTGDSSYVNISAKCELRPVTDDMAMCHPSIQNDSKKLVVIDGEEGWFLRVNHITEYGTDPYYEKMCIHPKTPLVFLNMNATPDSTCLIWEHTVDEELGKPCPNPRIIMPRAFVPNVEDGPAEVDIRSFGVRAPLCTKEEPTYGIMGMFHILPPALAWIWRLVAPRGHANPSILDSEGGMKSEGVGSYWPFATGRRVDQANLLLEQILATPDTRYILIPNQHIGAYEVGFMSQWIARDYLARRGSVQFREEQLIESRCPLLGYSLENLRVDGTHVPKVLLRTELQPEIGIEGYDKGATILGDFFKEELKKYLSPDLNPLGREIIECCLNDGTIEDYRNLISIKF</sequence>
<dbReference type="EMBL" id="CP002582">
    <property type="protein sequence ID" value="ADZ82447.1"/>
    <property type="molecule type" value="Genomic_DNA"/>
</dbReference>
<dbReference type="AlphaFoldDB" id="F2JNU9"/>